<keyword evidence="3" id="KW-1185">Reference proteome</keyword>
<organism evidence="2 3">
    <name type="scientific">Thalassobacillus hwangdonensis</name>
    <dbReference type="NCBI Taxonomy" id="546108"/>
    <lineage>
        <taxon>Bacteria</taxon>
        <taxon>Bacillati</taxon>
        <taxon>Bacillota</taxon>
        <taxon>Bacilli</taxon>
        <taxon>Bacillales</taxon>
        <taxon>Bacillaceae</taxon>
        <taxon>Thalassobacillus</taxon>
    </lineage>
</organism>
<name>A0ABW3L101_9BACI</name>
<evidence type="ECO:0000313" key="2">
    <source>
        <dbReference type="EMBL" id="MFD1019174.1"/>
    </source>
</evidence>
<dbReference type="PANTHER" id="PTHR36974:SF1">
    <property type="entry name" value="DOXX FAMILY MEMBRANE PROTEIN"/>
    <property type="match status" value="1"/>
</dbReference>
<keyword evidence="1" id="KW-0472">Membrane</keyword>
<keyword evidence="1" id="KW-1133">Transmembrane helix</keyword>
<dbReference type="RefSeq" id="WP_386058589.1">
    <property type="nucleotide sequence ID" value="NZ_JBHTKL010000002.1"/>
</dbReference>
<evidence type="ECO:0008006" key="4">
    <source>
        <dbReference type="Google" id="ProtNLM"/>
    </source>
</evidence>
<keyword evidence="1" id="KW-0812">Transmembrane</keyword>
<reference evidence="3" key="1">
    <citation type="journal article" date="2019" name="Int. J. Syst. Evol. Microbiol.">
        <title>The Global Catalogue of Microorganisms (GCM) 10K type strain sequencing project: providing services to taxonomists for standard genome sequencing and annotation.</title>
        <authorList>
            <consortium name="The Broad Institute Genomics Platform"/>
            <consortium name="The Broad Institute Genome Sequencing Center for Infectious Disease"/>
            <person name="Wu L."/>
            <person name="Ma J."/>
        </authorList>
    </citation>
    <scope>NUCLEOTIDE SEQUENCE [LARGE SCALE GENOMIC DNA]</scope>
    <source>
        <strain evidence="3">CCUG 56607</strain>
    </source>
</reference>
<comment type="caution">
    <text evidence="2">The sequence shown here is derived from an EMBL/GenBank/DDBJ whole genome shotgun (WGS) entry which is preliminary data.</text>
</comment>
<dbReference type="Proteomes" id="UP001596990">
    <property type="component" value="Unassembled WGS sequence"/>
</dbReference>
<sequence>MKRFLKKLGLVLFSLAFFGAGISHFVYPEGFAALIPSIIPFAVEIVYATGVMEMVLAILLLVPSMRPLIGKLIAIFLVVVFPANIYAAIVGIPAPWSEEVNQTALWIRLLFQPLLIWWVLVISKK</sequence>
<dbReference type="EMBL" id="JBHTKL010000002">
    <property type="protein sequence ID" value="MFD1019174.1"/>
    <property type="molecule type" value="Genomic_DNA"/>
</dbReference>
<protein>
    <recommendedName>
        <fullName evidence="4">DoxX family protein</fullName>
    </recommendedName>
</protein>
<feature type="transmembrane region" description="Helical" evidence="1">
    <location>
        <begin position="38"/>
        <end position="60"/>
    </location>
</feature>
<dbReference type="PANTHER" id="PTHR36974">
    <property type="entry name" value="MEMBRANE PROTEIN-RELATED"/>
    <property type="match status" value="1"/>
</dbReference>
<evidence type="ECO:0000313" key="3">
    <source>
        <dbReference type="Proteomes" id="UP001596990"/>
    </source>
</evidence>
<accession>A0ABW3L101</accession>
<proteinExistence type="predicted"/>
<feature type="transmembrane region" description="Helical" evidence="1">
    <location>
        <begin position="72"/>
        <end position="92"/>
    </location>
</feature>
<feature type="transmembrane region" description="Helical" evidence="1">
    <location>
        <begin position="104"/>
        <end position="122"/>
    </location>
</feature>
<evidence type="ECO:0000256" key="1">
    <source>
        <dbReference type="SAM" id="Phobius"/>
    </source>
</evidence>
<gene>
    <name evidence="2" type="ORF">ACFQ2J_08210</name>
</gene>